<keyword evidence="5" id="KW-1185">Reference proteome</keyword>
<sequence length="236" mass="25065">MSKLKVAAVADLHMKEDRSVSYAELFSEISQAADVLVIAGDLTDLGKPVEAELLADDLKSCTVPVVAVLGNHDHQGDATEEVSSILLKAGVHLLNGQAIEIADVGFAGTKGFIGGFGRHMLGSFGEAAIKTMVSESVDEAMRLENALRTTRAKRALVILHYAPIVETVAGEPKEIYPFLGSSRLAETIDRFQVSAVVHGHAHKGTYEGQTPGGAPVFNVAAHIEKPTGRPYAILEL</sequence>
<dbReference type="InterPro" id="IPR004843">
    <property type="entry name" value="Calcineurin-like_PHP"/>
</dbReference>
<dbReference type="Gene3D" id="3.60.21.10">
    <property type="match status" value="1"/>
</dbReference>
<accession>A0ABY8DIR0</accession>
<reference evidence="4 5" key="1">
    <citation type="submission" date="2023-03" db="EMBL/GenBank/DDBJ databases">
        <authorList>
            <person name="Kaur S."/>
            <person name="Espinosa-Saiz D."/>
            <person name="Velazquez E."/>
            <person name="Menendez E."/>
            <person name="diCenzo G.C."/>
        </authorList>
    </citation>
    <scope>NUCLEOTIDE SEQUENCE [LARGE SCALE GENOMIC DNA]</scope>
    <source>
        <strain evidence="4 5">LMG 24692</strain>
    </source>
</reference>
<proteinExistence type="predicted"/>
<dbReference type="InterPro" id="IPR029052">
    <property type="entry name" value="Metallo-depent_PP-like"/>
</dbReference>
<organism evidence="4 5">
    <name type="scientific">Sinorhizobium garamanticum</name>
    <dbReference type="NCBI Taxonomy" id="680247"/>
    <lineage>
        <taxon>Bacteria</taxon>
        <taxon>Pseudomonadati</taxon>
        <taxon>Pseudomonadota</taxon>
        <taxon>Alphaproteobacteria</taxon>
        <taxon>Hyphomicrobiales</taxon>
        <taxon>Rhizobiaceae</taxon>
        <taxon>Sinorhizobium/Ensifer group</taxon>
        <taxon>Sinorhizobium</taxon>
    </lineage>
</organism>
<evidence type="ECO:0000256" key="2">
    <source>
        <dbReference type="ARBA" id="ARBA00022801"/>
    </source>
</evidence>
<evidence type="ECO:0000256" key="1">
    <source>
        <dbReference type="ARBA" id="ARBA00022723"/>
    </source>
</evidence>
<protein>
    <submittedName>
        <fullName evidence="4">Metallophosphoesterase</fullName>
    </submittedName>
</protein>
<keyword evidence="2" id="KW-0378">Hydrolase</keyword>
<dbReference type="EMBL" id="CP120374">
    <property type="protein sequence ID" value="WEX90789.1"/>
    <property type="molecule type" value="Genomic_DNA"/>
</dbReference>
<dbReference type="SUPFAM" id="SSF56300">
    <property type="entry name" value="Metallo-dependent phosphatases"/>
    <property type="match status" value="1"/>
</dbReference>
<evidence type="ECO:0000313" key="5">
    <source>
        <dbReference type="Proteomes" id="UP001229355"/>
    </source>
</evidence>
<dbReference type="Pfam" id="PF00149">
    <property type="entry name" value="Metallophos"/>
    <property type="match status" value="1"/>
</dbReference>
<keyword evidence="1" id="KW-0479">Metal-binding</keyword>
<dbReference type="PIRSF" id="PIRSF008292">
    <property type="entry name" value="UCP008292"/>
    <property type="match status" value="1"/>
</dbReference>
<name>A0ABY8DIR0_9HYPH</name>
<dbReference type="Proteomes" id="UP001229355">
    <property type="component" value="Chromosome 2"/>
</dbReference>
<dbReference type="InterPro" id="IPR016538">
    <property type="entry name" value="UCP008292"/>
</dbReference>
<dbReference type="PANTHER" id="PTHR31302">
    <property type="entry name" value="TRANSMEMBRANE PROTEIN WITH METALLOPHOSPHOESTERASE DOMAIN-RELATED"/>
    <property type="match status" value="1"/>
</dbReference>
<evidence type="ECO:0000313" key="4">
    <source>
        <dbReference type="EMBL" id="WEX90789.1"/>
    </source>
</evidence>
<dbReference type="InterPro" id="IPR051158">
    <property type="entry name" value="Metallophosphoesterase_sf"/>
</dbReference>
<feature type="domain" description="Calcineurin-like phosphoesterase" evidence="3">
    <location>
        <begin position="4"/>
        <end position="203"/>
    </location>
</feature>
<evidence type="ECO:0000259" key="3">
    <source>
        <dbReference type="Pfam" id="PF00149"/>
    </source>
</evidence>
<gene>
    <name evidence="4" type="ORF">PZN02_004352</name>
</gene>
<dbReference type="RefSeq" id="WP_280662750.1">
    <property type="nucleotide sequence ID" value="NZ_CP120374.1"/>
</dbReference>
<dbReference type="PANTHER" id="PTHR31302:SF31">
    <property type="entry name" value="PHOSPHODIESTERASE YAEI"/>
    <property type="match status" value="1"/>
</dbReference>